<proteinExistence type="predicted"/>
<accession>A0ABT0WI74</accession>
<evidence type="ECO:0000259" key="1">
    <source>
        <dbReference type="SMART" id="SM01321"/>
    </source>
</evidence>
<dbReference type="Proteomes" id="UP001523262">
    <property type="component" value="Unassembled WGS sequence"/>
</dbReference>
<comment type="caution">
    <text evidence="2">The sequence shown here is derived from an EMBL/GenBank/DDBJ whole genome shotgun (WGS) entry which is preliminary data.</text>
</comment>
<evidence type="ECO:0000313" key="2">
    <source>
        <dbReference type="EMBL" id="MCM2536016.1"/>
    </source>
</evidence>
<feature type="domain" description="Transposase IS200-like" evidence="1">
    <location>
        <begin position="9"/>
        <end position="123"/>
    </location>
</feature>
<dbReference type="Pfam" id="PF01797">
    <property type="entry name" value="Y1_Tnp"/>
    <property type="match status" value="1"/>
</dbReference>
<protein>
    <submittedName>
        <fullName evidence="2">Transposase</fullName>
    </submittedName>
</protein>
<gene>
    <name evidence="2" type="ORF">NDK43_31640</name>
</gene>
<dbReference type="InterPro" id="IPR036515">
    <property type="entry name" value="Transposase_17_sf"/>
</dbReference>
<keyword evidence="3" id="KW-1185">Reference proteome</keyword>
<dbReference type="PANTHER" id="PTHR34322:SF2">
    <property type="entry name" value="TRANSPOSASE IS200-LIKE DOMAIN-CONTAINING PROTEIN"/>
    <property type="match status" value="1"/>
</dbReference>
<dbReference type="InterPro" id="IPR002686">
    <property type="entry name" value="Transposase_17"/>
</dbReference>
<dbReference type="SUPFAM" id="SSF143422">
    <property type="entry name" value="Transposase IS200-like"/>
    <property type="match status" value="1"/>
</dbReference>
<dbReference type="PANTHER" id="PTHR34322">
    <property type="entry name" value="TRANSPOSASE, Y1_TNP DOMAIN-CONTAINING"/>
    <property type="match status" value="1"/>
</dbReference>
<reference evidence="2 3" key="1">
    <citation type="submission" date="2022-06" db="EMBL/GenBank/DDBJ databases">
        <authorList>
            <person name="Jeon C.O."/>
        </authorList>
    </citation>
    <scope>NUCLEOTIDE SEQUENCE [LARGE SCALE GENOMIC DNA]</scope>
    <source>
        <strain evidence="2 3">KCTC 13943</strain>
    </source>
</reference>
<name>A0ABT0WI74_9BACI</name>
<dbReference type="EMBL" id="JAMQCR010000003">
    <property type="protein sequence ID" value="MCM2536016.1"/>
    <property type="molecule type" value="Genomic_DNA"/>
</dbReference>
<evidence type="ECO:0000313" key="3">
    <source>
        <dbReference type="Proteomes" id="UP001523262"/>
    </source>
</evidence>
<dbReference type="SMART" id="SM01321">
    <property type="entry name" value="Y1_Tnp"/>
    <property type="match status" value="1"/>
</dbReference>
<organism evidence="2 3">
    <name type="scientific">Neobacillus pocheonensis</name>
    <dbReference type="NCBI Taxonomy" id="363869"/>
    <lineage>
        <taxon>Bacteria</taxon>
        <taxon>Bacillati</taxon>
        <taxon>Bacillota</taxon>
        <taxon>Bacilli</taxon>
        <taxon>Bacillales</taxon>
        <taxon>Bacillaceae</taxon>
        <taxon>Neobacillus</taxon>
    </lineage>
</organism>
<sequence>MGRKPRAWFQGAKFHITSRGIRRSSLFSEDEDREKYLSLIEETMCTYPFILHTFCLMTNHTHLQIETTNTSPSTIMSNINTKYAKYFNKKYDFTGHVFEKRYNAELIDSAEYELDVSKYIHLNPVKACMVETPEDYRWSSYRNFIYGEIHPLVFTKQILSYFPYPQSIHYENFVKAPFTGPSISESIGMEEQPCGPK</sequence>
<dbReference type="Gene3D" id="3.30.70.1290">
    <property type="entry name" value="Transposase IS200-like"/>
    <property type="match status" value="1"/>
</dbReference>